<evidence type="ECO:0000313" key="1">
    <source>
        <dbReference type="EMBL" id="QQQ41309.1"/>
    </source>
</evidence>
<dbReference type="AlphaFoldDB" id="A0ABD7C0M5"/>
<accession>A0ABD7C0M5</accession>
<gene>
    <name evidence="1" type="ORF">JJL50_15300</name>
</gene>
<reference evidence="1 2" key="1">
    <citation type="submission" date="2021-01" db="EMBL/GenBank/DDBJ databases">
        <title>Genome Characterization of a novel Stenotrophomonas isolate with high keratinase activity.</title>
        <authorList>
            <person name="Cao Z.-J."/>
        </authorList>
    </citation>
    <scope>NUCLEOTIDE SEQUENCE [LARGE SCALE GENOMIC DNA]</scope>
    <source>
        <strain evidence="1 2">DHHJ</strain>
    </source>
</reference>
<dbReference type="RefSeq" id="WP_201116972.1">
    <property type="nucleotide sequence ID" value="NZ_CP067993.1"/>
</dbReference>
<dbReference type="Proteomes" id="UP000596095">
    <property type="component" value="Chromosome"/>
</dbReference>
<name>A0ABD7C0M5_STEMA</name>
<sequence length="65" mass="7523">MDREINLPLYEAARPVPEGGWYLTWGYGQKPMVMYASQGLTQWRDGMRAIPITHYAGPLPERKTR</sequence>
<dbReference type="EMBL" id="CP067993">
    <property type="protein sequence ID" value="QQQ41309.1"/>
    <property type="molecule type" value="Genomic_DNA"/>
</dbReference>
<protein>
    <submittedName>
        <fullName evidence="1">Uncharacterized protein</fullName>
    </submittedName>
</protein>
<organism evidence="1 2">
    <name type="scientific">Stenotrophomonas maltophilia</name>
    <name type="common">Pseudomonas maltophilia</name>
    <name type="synonym">Xanthomonas maltophilia</name>
    <dbReference type="NCBI Taxonomy" id="40324"/>
    <lineage>
        <taxon>Bacteria</taxon>
        <taxon>Pseudomonadati</taxon>
        <taxon>Pseudomonadota</taxon>
        <taxon>Gammaproteobacteria</taxon>
        <taxon>Lysobacterales</taxon>
        <taxon>Lysobacteraceae</taxon>
        <taxon>Stenotrophomonas</taxon>
        <taxon>Stenotrophomonas maltophilia group</taxon>
    </lineage>
</organism>
<proteinExistence type="predicted"/>
<evidence type="ECO:0000313" key="2">
    <source>
        <dbReference type="Proteomes" id="UP000596095"/>
    </source>
</evidence>